<dbReference type="GO" id="GO:0005886">
    <property type="term" value="C:plasma membrane"/>
    <property type="evidence" value="ECO:0007669"/>
    <property type="project" value="UniProtKB-SubCell"/>
</dbReference>
<dbReference type="PANTHER" id="PTHR30622:SF2">
    <property type="entry name" value="UNDECAPRENYL-DIPHOSPHATASE"/>
    <property type="match status" value="1"/>
</dbReference>
<keyword evidence="8 12" id="KW-1133">Transmembrane helix</keyword>
<evidence type="ECO:0000256" key="12">
    <source>
        <dbReference type="HAMAP-Rule" id="MF_01006"/>
    </source>
</evidence>
<sequence length="270" mass="27854">MDRSLVLALILGALQGIFEWLPISSEGNLTIALSWLGESPSQAVAFALFLHLGTALSATVYYRSEIRTELRTLQTWRPRRATTGAYARTTFLGVATLVSGGVGLASYTVLEAVVSALTGGMVVISIGVLLVVTGLFQRLSTETDRTLQQPPGLIDALLVGVAQGLAILPGISRSGTTTGVLLLRGHDGPTSFRLSFLLSIPAALGGGLLAALDTGLTDLTLAGGAIALGSAAVVGYLTIDALMRVVERVPFWGVCLGLGTLAVVGGVLVL</sequence>
<evidence type="ECO:0000256" key="3">
    <source>
        <dbReference type="ARBA" id="ARBA00012374"/>
    </source>
</evidence>
<feature type="transmembrane region" description="Helical" evidence="12">
    <location>
        <begin position="113"/>
        <end position="132"/>
    </location>
</feature>
<evidence type="ECO:0000256" key="5">
    <source>
        <dbReference type="ARBA" id="ARBA00022475"/>
    </source>
</evidence>
<gene>
    <name evidence="12" type="primary">uppP</name>
    <name evidence="13" type="ORF">ACFSBX_00665</name>
</gene>
<comment type="caution">
    <text evidence="13">The sequence shown here is derived from an EMBL/GenBank/DDBJ whole genome shotgun (WGS) entry which is preliminary data.</text>
</comment>
<dbReference type="AlphaFoldDB" id="A0ABD6CK42"/>
<evidence type="ECO:0000256" key="9">
    <source>
        <dbReference type="ARBA" id="ARBA00023136"/>
    </source>
</evidence>
<keyword evidence="7 12" id="KW-0378">Hydrolase</keyword>
<evidence type="ECO:0000256" key="4">
    <source>
        <dbReference type="ARBA" id="ARBA00021581"/>
    </source>
</evidence>
<dbReference type="RefSeq" id="WP_256421635.1">
    <property type="nucleotide sequence ID" value="NZ_JANHDI010000008.1"/>
</dbReference>
<comment type="function">
    <text evidence="12">Catalyzes the dephosphorylation of undecaprenyl diphosphate (UPP).</text>
</comment>
<reference evidence="13 14" key="1">
    <citation type="journal article" date="2019" name="Int. J. Syst. Evol. Microbiol.">
        <title>The Global Catalogue of Microorganisms (GCM) 10K type strain sequencing project: providing services to taxonomists for standard genome sequencing and annotation.</title>
        <authorList>
            <consortium name="The Broad Institute Genomics Platform"/>
            <consortium name="The Broad Institute Genome Sequencing Center for Infectious Disease"/>
            <person name="Wu L."/>
            <person name="Ma J."/>
        </authorList>
    </citation>
    <scope>NUCLEOTIDE SEQUENCE [LARGE SCALE GENOMIC DNA]</scope>
    <source>
        <strain evidence="13 14">CGMCC 1.12121</strain>
    </source>
</reference>
<keyword evidence="14" id="KW-1185">Reference proteome</keyword>
<evidence type="ECO:0000256" key="1">
    <source>
        <dbReference type="ARBA" id="ARBA00004651"/>
    </source>
</evidence>
<dbReference type="Pfam" id="PF02673">
    <property type="entry name" value="BacA"/>
    <property type="match status" value="1"/>
</dbReference>
<accession>A0ABD6CK42</accession>
<name>A0ABD6CK42_9EURY</name>
<evidence type="ECO:0000256" key="11">
    <source>
        <dbReference type="ARBA" id="ARBA00047594"/>
    </source>
</evidence>
<feature type="transmembrane region" description="Helical" evidence="12">
    <location>
        <begin position="43"/>
        <end position="64"/>
    </location>
</feature>
<evidence type="ECO:0000256" key="8">
    <source>
        <dbReference type="ARBA" id="ARBA00022989"/>
    </source>
</evidence>
<dbReference type="HAMAP" id="MF_01006">
    <property type="entry name" value="Undec_diphosphatase"/>
    <property type="match status" value="1"/>
</dbReference>
<feature type="transmembrane region" description="Helical" evidence="12">
    <location>
        <begin position="219"/>
        <end position="239"/>
    </location>
</feature>
<organism evidence="13 14">
    <name type="scientific">Halobellus rarus</name>
    <dbReference type="NCBI Taxonomy" id="1126237"/>
    <lineage>
        <taxon>Archaea</taxon>
        <taxon>Methanobacteriati</taxon>
        <taxon>Methanobacteriota</taxon>
        <taxon>Stenosarchaea group</taxon>
        <taxon>Halobacteria</taxon>
        <taxon>Halobacteriales</taxon>
        <taxon>Haloferacaceae</taxon>
        <taxon>Halobellus</taxon>
    </lineage>
</organism>
<feature type="transmembrane region" description="Helical" evidence="12">
    <location>
        <begin position="251"/>
        <end position="269"/>
    </location>
</feature>
<feature type="transmembrane region" description="Helical" evidence="12">
    <location>
        <begin position="85"/>
        <end position="107"/>
    </location>
</feature>
<dbReference type="PANTHER" id="PTHR30622">
    <property type="entry name" value="UNDECAPRENYL-DIPHOSPHATASE"/>
    <property type="match status" value="1"/>
</dbReference>
<keyword evidence="5 12" id="KW-1003">Cell membrane</keyword>
<dbReference type="EMBL" id="JBHUDK010000002">
    <property type="protein sequence ID" value="MFD1597487.1"/>
    <property type="molecule type" value="Genomic_DNA"/>
</dbReference>
<comment type="similarity">
    <text evidence="2 12">Belongs to the UppP family.</text>
</comment>
<proteinExistence type="inferred from homology"/>
<dbReference type="EC" id="3.6.1.27" evidence="3 12"/>
<comment type="catalytic activity">
    <reaction evidence="11 12">
        <text>di-trans,octa-cis-undecaprenyl diphosphate + H2O = di-trans,octa-cis-undecaprenyl phosphate + phosphate + H(+)</text>
        <dbReference type="Rhea" id="RHEA:28094"/>
        <dbReference type="ChEBI" id="CHEBI:15377"/>
        <dbReference type="ChEBI" id="CHEBI:15378"/>
        <dbReference type="ChEBI" id="CHEBI:43474"/>
        <dbReference type="ChEBI" id="CHEBI:58405"/>
        <dbReference type="ChEBI" id="CHEBI:60392"/>
        <dbReference type="EC" id="3.6.1.27"/>
    </reaction>
</comment>
<evidence type="ECO:0000313" key="14">
    <source>
        <dbReference type="Proteomes" id="UP001597085"/>
    </source>
</evidence>
<protein>
    <recommendedName>
        <fullName evidence="4 12">Undecaprenyl-diphosphatase</fullName>
        <ecNumber evidence="3 12">3.6.1.27</ecNumber>
    </recommendedName>
    <alternativeName>
        <fullName evidence="10 12">Undecaprenyl pyrophosphate phosphatase</fullName>
    </alternativeName>
</protein>
<dbReference type="Proteomes" id="UP001597085">
    <property type="component" value="Unassembled WGS sequence"/>
</dbReference>
<evidence type="ECO:0000313" key="13">
    <source>
        <dbReference type="EMBL" id="MFD1597487.1"/>
    </source>
</evidence>
<feature type="transmembrane region" description="Helical" evidence="12">
    <location>
        <begin position="192"/>
        <end position="212"/>
    </location>
</feature>
<evidence type="ECO:0000256" key="7">
    <source>
        <dbReference type="ARBA" id="ARBA00022801"/>
    </source>
</evidence>
<evidence type="ECO:0000256" key="10">
    <source>
        <dbReference type="ARBA" id="ARBA00032707"/>
    </source>
</evidence>
<evidence type="ECO:0000256" key="6">
    <source>
        <dbReference type="ARBA" id="ARBA00022692"/>
    </source>
</evidence>
<evidence type="ECO:0000256" key="2">
    <source>
        <dbReference type="ARBA" id="ARBA00010621"/>
    </source>
</evidence>
<dbReference type="InterPro" id="IPR003824">
    <property type="entry name" value="UppP"/>
</dbReference>
<dbReference type="GO" id="GO:0050380">
    <property type="term" value="F:undecaprenyl-diphosphatase activity"/>
    <property type="evidence" value="ECO:0007669"/>
    <property type="project" value="UniProtKB-UniRule"/>
</dbReference>
<keyword evidence="6 12" id="KW-0812">Transmembrane</keyword>
<comment type="subcellular location">
    <subcellularLocation>
        <location evidence="1 12">Cell membrane</location>
        <topology evidence="1 12">Multi-pass membrane protein</topology>
    </subcellularLocation>
</comment>
<keyword evidence="9 12" id="KW-0472">Membrane</keyword>